<dbReference type="InterPro" id="IPR005475">
    <property type="entry name" value="Transketolase-like_Pyr-bd"/>
</dbReference>
<dbReference type="Pfam" id="PF02779">
    <property type="entry name" value="Transket_pyr"/>
    <property type="match status" value="1"/>
</dbReference>
<reference evidence="7 8" key="1">
    <citation type="submission" date="2018-07" db="EMBL/GenBank/DDBJ databases">
        <title>Chitinophaga K2CV101002-2 sp. nov., isolated from a monsoon evergreen broad-leaved forest soil.</title>
        <authorList>
            <person name="Lv Y."/>
        </authorList>
    </citation>
    <scope>NUCLEOTIDE SEQUENCE [LARGE SCALE GENOMIC DNA]</scope>
    <source>
        <strain evidence="7 8">GDMCC 1.1288</strain>
    </source>
</reference>
<protein>
    <recommendedName>
        <fullName evidence="3">3-methyl-2-oxobutanoate dehydrogenase (2-methylpropanoyl-transferring)</fullName>
        <ecNumber evidence="3">1.2.4.4</ecNumber>
    </recommendedName>
</protein>
<gene>
    <name evidence="7" type="ORF">DVR12_16480</name>
</gene>
<comment type="function">
    <text evidence="2">E1 component of the 2-oxoglutarate dehydrogenase (OGDH) complex which catalyzes the decarboxylation of 2-oxoglutarate, the first step in the conversion of 2-oxoglutarate to succinyl-CoA and CO(2).</text>
</comment>
<dbReference type="PANTHER" id="PTHR42980">
    <property type="entry name" value="2-OXOISOVALERATE DEHYDROGENASE SUBUNIT BETA-RELATED"/>
    <property type="match status" value="1"/>
</dbReference>
<evidence type="ECO:0000259" key="6">
    <source>
        <dbReference type="SMART" id="SM00861"/>
    </source>
</evidence>
<organism evidence="7 8">
    <name type="scientific">Chitinophaga silvatica</name>
    <dbReference type="NCBI Taxonomy" id="2282649"/>
    <lineage>
        <taxon>Bacteria</taxon>
        <taxon>Pseudomonadati</taxon>
        <taxon>Bacteroidota</taxon>
        <taxon>Chitinophagia</taxon>
        <taxon>Chitinophagales</taxon>
        <taxon>Chitinophagaceae</taxon>
        <taxon>Chitinophaga</taxon>
    </lineage>
</organism>
<dbReference type="Pfam" id="PF02780">
    <property type="entry name" value="Transketolase_C"/>
    <property type="match status" value="1"/>
</dbReference>
<dbReference type="AlphaFoldDB" id="A0A3E1Y7V4"/>
<dbReference type="GO" id="GO:0003863">
    <property type="term" value="F:branched-chain 2-oxo acid dehydrogenase activity"/>
    <property type="evidence" value="ECO:0007669"/>
    <property type="project" value="UniProtKB-EC"/>
</dbReference>
<dbReference type="SMART" id="SM00861">
    <property type="entry name" value="Transket_pyr"/>
    <property type="match status" value="1"/>
</dbReference>
<dbReference type="InterPro" id="IPR033248">
    <property type="entry name" value="Transketolase_C"/>
</dbReference>
<dbReference type="CDD" id="cd02000">
    <property type="entry name" value="TPP_E1_PDC_ADC_BCADC"/>
    <property type="match status" value="1"/>
</dbReference>
<comment type="cofactor">
    <cofactor evidence="1">
        <name>thiamine diphosphate</name>
        <dbReference type="ChEBI" id="CHEBI:58937"/>
    </cofactor>
</comment>
<keyword evidence="5" id="KW-0786">Thiamine pyrophosphate</keyword>
<evidence type="ECO:0000256" key="1">
    <source>
        <dbReference type="ARBA" id="ARBA00001964"/>
    </source>
</evidence>
<proteinExistence type="predicted"/>
<dbReference type="SUPFAM" id="SSF52518">
    <property type="entry name" value="Thiamin diphosphate-binding fold (THDP-binding)"/>
    <property type="match status" value="2"/>
</dbReference>
<dbReference type="EMBL" id="QPMM01000009">
    <property type="protein sequence ID" value="RFS20948.1"/>
    <property type="molecule type" value="Genomic_DNA"/>
</dbReference>
<evidence type="ECO:0000256" key="5">
    <source>
        <dbReference type="ARBA" id="ARBA00023052"/>
    </source>
</evidence>
<dbReference type="GO" id="GO:0007584">
    <property type="term" value="P:response to nutrient"/>
    <property type="evidence" value="ECO:0007669"/>
    <property type="project" value="TreeGrafter"/>
</dbReference>
<dbReference type="InterPro" id="IPR009014">
    <property type="entry name" value="Transketo_C/PFOR_II"/>
</dbReference>
<keyword evidence="8" id="KW-1185">Reference proteome</keyword>
<dbReference type="EC" id="1.2.4.4" evidence="3"/>
<sequence>MIENNELAMKIESRLSFEEFRKEVLNDYSLACESREVSLLARKEVLTGKAKFGIFGDGKEVAQIAMSKYFKQGDFRSGYYRDQTVAFATGIATPEQFFSQLYADPDVQHDPFSGGRQMNSHFATPNIDNDGNWYNLVDMKNSAADMAPTAGQMPRSLGLAYASKLFRTVPSLQEFSGLSNNGNEICFTTIGDASTSEGHFWETINAAGVLQVPMAVFVWDDGYGISVPRKFQTTKGSISAALEGFRKTKDSNGFDIYNVKGWDYAGMCEVFEAAIQKIRDTHVPALFHVEEITQPQGHSTSGSHERYKSKERLAWEREFDCNIKMRSWILENALADEETLVALEAEAKSRAQEARRSAWEKYLVPIKEHVQSFAALATPIANLEGADATLINVTIRDLQNNREPQRRDILKNCAAILLRHRALKNNPLVQGLQHWYDNYLQTERESYNSFLYASGVNSAMNVPEVPANYDSESIMVNGYEILNKYFDQLFTHNPKVFAFGEDVGKIGDVNQGFAGLQQKHGKDRISDTGIRELTIMGQGIGMALRGLRPIAEIQYLDYLLYGLQPLSDDVASLQYRTKGLMHCPLIVRTRGHRLEGIWHSGSPMGMIINSLRGMRVCVPRNMVQAAGMYNTLLQANEPAIVIESLNGYRLKEKLPSNLETFTVPLGIPEVLKEGSDITIVTYGSTTRIVEEAIVALEEAGVSCELIDVQTLLPFDIHQSIVASLKKTNRILFVDEDVPGGGTAYMFQEVIEKQNGYRWLDVAPRTLSAQAHRPAYGSDGDYFSKPNVEDVISVVMDMMQE</sequence>
<dbReference type="InterPro" id="IPR029061">
    <property type="entry name" value="THDP-binding"/>
</dbReference>
<evidence type="ECO:0000313" key="8">
    <source>
        <dbReference type="Proteomes" id="UP000260644"/>
    </source>
</evidence>
<keyword evidence="4" id="KW-0560">Oxidoreductase</keyword>
<evidence type="ECO:0000256" key="2">
    <source>
        <dbReference type="ARBA" id="ARBA00003906"/>
    </source>
</evidence>
<accession>A0A3E1Y7V4</accession>
<dbReference type="OrthoDB" id="9771835at2"/>
<evidence type="ECO:0000256" key="3">
    <source>
        <dbReference type="ARBA" id="ARBA00012277"/>
    </source>
</evidence>
<dbReference type="Pfam" id="PF00676">
    <property type="entry name" value="E1_dh"/>
    <property type="match status" value="1"/>
</dbReference>
<dbReference type="GO" id="GO:0009083">
    <property type="term" value="P:branched-chain amino acid catabolic process"/>
    <property type="evidence" value="ECO:0007669"/>
    <property type="project" value="TreeGrafter"/>
</dbReference>
<dbReference type="InterPro" id="IPR001017">
    <property type="entry name" value="DH_E1"/>
</dbReference>
<evidence type="ECO:0000313" key="7">
    <source>
        <dbReference type="EMBL" id="RFS20948.1"/>
    </source>
</evidence>
<evidence type="ECO:0000256" key="4">
    <source>
        <dbReference type="ARBA" id="ARBA00023002"/>
    </source>
</evidence>
<comment type="caution">
    <text evidence="7">The sequence shown here is derived from an EMBL/GenBank/DDBJ whole genome shotgun (WGS) entry which is preliminary data.</text>
</comment>
<name>A0A3E1Y7V4_9BACT</name>
<dbReference type="Gene3D" id="3.40.50.970">
    <property type="match status" value="2"/>
</dbReference>
<dbReference type="Proteomes" id="UP000260644">
    <property type="component" value="Unassembled WGS sequence"/>
</dbReference>
<feature type="domain" description="Transketolase-like pyrimidine-binding" evidence="6">
    <location>
        <begin position="476"/>
        <end position="650"/>
    </location>
</feature>
<dbReference type="RefSeq" id="WP_116976897.1">
    <property type="nucleotide sequence ID" value="NZ_QPMM01000009.1"/>
</dbReference>
<dbReference type="Gene3D" id="3.40.50.920">
    <property type="match status" value="1"/>
</dbReference>
<dbReference type="SUPFAM" id="SSF52922">
    <property type="entry name" value="TK C-terminal domain-like"/>
    <property type="match status" value="1"/>
</dbReference>
<dbReference type="PANTHER" id="PTHR42980:SF1">
    <property type="entry name" value="2-OXOISOVALERATE DEHYDROGENASE SUBUNIT BETA, MITOCHONDRIAL"/>
    <property type="match status" value="1"/>
</dbReference>